<reference evidence="4" key="1">
    <citation type="submission" date="2020-11" db="EMBL/GenBank/DDBJ databases">
        <title>Nocardia NEAU-351.nov., a novel actinomycete isolated from the cow dung.</title>
        <authorList>
            <person name="Zhang X."/>
        </authorList>
    </citation>
    <scope>NUCLEOTIDE SEQUENCE</scope>
    <source>
        <strain evidence="4">NEAU-351</strain>
    </source>
</reference>
<dbReference type="GO" id="GO:0003677">
    <property type="term" value="F:DNA binding"/>
    <property type="evidence" value="ECO:0007669"/>
    <property type="project" value="UniProtKB-UniRule"/>
</dbReference>
<dbReference type="InterPro" id="IPR001647">
    <property type="entry name" value="HTH_TetR"/>
</dbReference>
<dbReference type="Gene3D" id="1.10.357.10">
    <property type="entry name" value="Tetracycline Repressor, domain 2"/>
    <property type="match status" value="1"/>
</dbReference>
<protein>
    <submittedName>
        <fullName evidence="4">TetR family transcriptional regulator</fullName>
    </submittedName>
</protein>
<keyword evidence="1 2" id="KW-0238">DNA-binding</keyword>
<dbReference type="AlphaFoldDB" id="A0A931N6A6"/>
<name>A0A931N6A6_9NOCA</name>
<organism evidence="4 5">
    <name type="scientific">Nocardia bovistercoris</name>
    <dbReference type="NCBI Taxonomy" id="2785916"/>
    <lineage>
        <taxon>Bacteria</taxon>
        <taxon>Bacillati</taxon>
        <taxon>Actinomycetota</taxon>
        <taxon>Actinomycetes</taxon>
        <taxon>Mycobacteriales</taxon>
        <taxon>Nocardiaceae</taxon>
        <taxon>Nocardia</taxon>
    </lineage>
</organism>
<dbReference type="SUPFAM" id="SSF48498">
    <property type="entry name" value="Tetracyclin repressor-like, C-terminal domain"/>
    <property type="match status" value="1"/>
</dbReference>
<evidence type="ECO:0000313" key="4">
    <source>
        <dbReference type="EMBL" id="MBH0780291.1"/>
    </source>
</evidence>
<dbReference type="Pfam" id="PF17940">
    <property type="entry name" value="TetR_C_31"/>
    <property type="match status" value="1"/>
</dbReference>
<sequence>MPTKRELVLDGAIELLGTRGLRALTHRAVDESASMPSGSASNYFRTREALLTGVAERLEERDYTDWAALSRVPAPTEIDHLVAGLTLFARHAVHTDRTRTLARYALFLEAQTNPVLLESMRRSHERLLAWAATILGAFDADATTAKILADYLDGLVMHQLFNPTADFDPTQAMDRTVRALLG</sequence>
<feature type="DNA-binding region" description="H-T-H motif" evidence="2">
    <location>
        <begin position="25"/>
        <end position="44"/>
    </location>
</feature>
<dbReference type="EMBL" id="JADMLG010000014">
    <property type="protein sequence ID" value="MBH0780291.1"/>
    <property type="molecule type" value="Genomic_DNA"/>
</dbReference>
<dbReference type="Proteomes" id="UP000655751">
    <property type="component" value="Unassembled WGS sequence"/>
</dbReference>
<dbReference type="InterPro" id="IPR041583">
    <property type="entry name" value="TetR_C_31"/>
</dbReference>
<evidence type="ECO:0000259" key="3">
    <source>
        <dbReference type="PROSITE" id="PS50977"/>
    </source>
</evidence>
<dbReference type="Pfam" id="PF00440">
    <property type="entry name" value="TetR_N"/>
    <property type="match status" value="1"/>
</dbReference>
<evidence type="ECO:0000256" key="1">
    <source>
        <dbReference type="ARBA" id="ARBA00023125"/>
    </source>
</evidence>
<feature type="domain" description="HTH tetR-type" evidence="3">
    <location>
        <begin position="2"/>
        <end position="62"/>
    </location>
</feature>
<keyword evidence="5" id="KW-1185">Reference proteome</keyword>
<accession>A0A931N6A6</accession>
<dbReference type="InterPro" id="IPR009057">
    <property type="entry name" value="Homeodomain-like_sf"/>
</dbReference>
<dbReference type="RefSeq" id="WP_196152586.1">
    <property type="nucleotide sequence ID" value="NZ_JADMLG010000014.1"/>
</dbReference>
<dbReference type="PROSITE" id="PS50977">
    <property type="entry name" value="HTH_TETR_2"/>
    <property type="match status" value="1"/>
</dbReference>
<evidence type="ECO:0000313" key="5">
    <source>
        <dbReference type="Proteomes" id="UP000655751"/>
    </source>
</evidence>
<comment type="caution">
    <text evidence="4">The sequence shown here is derived from an EMBL/GenBank/DDBJ whole genome shotgun (WGS) entry which is preliminary data.</text>
</comment>
<dbReference type="InterPro" id="IPR036271">
    <property type="entry name" value="Tet_transcr_reg_TetR-rel_C_sf"/>
</dbReference>
<gene>
    <name evidence="4" type="ORF">IT779_28870</name>
</gene>
<evidence type="ECO:0000256" key="2">
    <source>
        <dbReference type="PROSITE-ProRule" id="PRU00335"/>
    </source>
</evidence>
<proteinExistence type="predicted"/>
<dbReference type="SUPFAM" id="SSF46689">
    <property type="entry name" value="Homeodomain-like"/>
    <property type="match status" value="1"/>
</dbReference>